<gene>
    <name evidence="3" type="ORF">XNOV1_A021887</name>
</gene>
<sequence length="298" mass="33572">MASLLTDPLFEISGEGPPPNKTYYYFSVTKSLVIWRWWKISMRTVDRYSRPGQLKESHMDFLDDTQLQSEVRNVFGHQILQYTKALCQGHYDYLERLSDSLLLFIISYLDLEDVGHLGRTSRRFRKLCGSEEFWEQTVRRNSNTVSAEVASLAAEVGWCSIFFTSKLQLQKLLSRRRAKSKEDQEEQISDPDTKVLESLDESSAKDLIAGPDPDSQPGIIPDPSSGTKTGTDFDTSSCCDADPNPCPDPDAGSELSLPLSCQLFQDIKKCLKETQGLNDVLGDEERGDHSAVTDKEPK</sequence>
<evidence type="ECO:0000313" key="4">
    <source>
        <dbReference type="Proteomes" id="UP001178508"/>
    </source>
</evidence>
<dbReference type="SUPFAM" id="SSF81383">
    <property type="entry name" value="F-box domain"/>
    <property type="match status" value="1"/>
</dbReference>
<proteinExistence type="predicted"/>
<feature type="region of interest" description="Disordered" evidence="1">
    <location>
        <begin position="205"/>
        <end position="255"/>
    </location>
</feature>
<dbReference type="Pfam" id="PF00646">
    <property type="entry name" value="F-box"/>
    <property type="match status" value="1"/>
</dbReference>
<feature type="domain" description="F-box" evidence="2">
    <location>
        <begin position="91"/>
        <end position="137"/>
    </location>
</feature>
<dbReference type="Gene3D" id="1.20.1280.50">
    <property type="match status" value="1"/>
</dbReference>
<dbReference type="CDD" id="cd22106">
    <property type="entry name" value="F-box_FBXO36"/>
    <property type="match status" value="1"/>
</dbReference>
<feature type="compositionally biased region" description="Polar residues" evidence="1">
    <location>
        <begin position="224"/>
        <end position="237"/>
    </location>
</feature>
<evidence type="ECO:0000313" key="3">
    <source>
        <dbReference type="EMBL" id="CAJ1071905.1"/>
    </source>
</evidence>
<organism evidence="3 4">
    <name type="scientific">Xyrichtys novacula</name>
    <name type="common">Pearly razorfish</name>
    <name type="synonym">Hemipteronotus novacula</name>
    <dbReference type="NCBI Taxonomy" id="13765"/>
    <lineage>
        <taxon>Eukaryota</taxon>
        <taxon>Metazoa</taxon>
        <taxon>Chordata</taxon>
        <taxon>Craniata</taxon>
        <taxon>Vertebrata</taxon>
        <taxon>Euteleostomi</taxon>
        <taxon>Actinopterygii</taxon>
        <taxon>Neopterygii</taxon>
        <taxon>Teleostei</taxon>
        <taxon>Neoteleostei</taxon>
        <taxon>Acanthomorphata</taxon>
        <taxon>Eupercaria</taxon>
        <taxon>Labriformes</taxon>
        <taxon>Labridae</taxon>
        <taxon>Xyrichtys</taxon>
    </lineage>
</organism>
<evidence type="ECO:0000259" key="2">
    <source>
        <dbReference type="PROSITE" id="PS50181"/>
    </source>
</evidence>
<keyword evidence="4" id="KW-1185">Reference proteome</keyword>
<reference evidence="3" key="1">
    <citation type="submission" date="2023-08" db="EMBL/GenBank/DDBJ databases">
        <authorList>
            <person name="Alioto T."/>
            <person name="Alioto T."/>
            <person name="Gomez Garrido J."/>
        </authorList>
    </citation>
    <scope>NUCLEOTIDE SEQUENCE</scope>
</reference>
<dbReference type="Proteomes" id="UP001178508">
    <property type="component" value="Chromosome 14"/>
</dbReference>
<feature type="compositionally biased region" description="Basic and acidic residues" evidence="1">
    <location>
        <begin position="283"/>
        <end position="298"/>
    </location>
</feature>
<dbReference type="AlphaFoldDB" id="A0AAV1GFH3"/>
<dbReference type="PROSITE" id="PS50181">
    <property type="entry name" value="FBOX"/>
    <property type="match status" value="1"/>
</dbReference>
<dbReference type="InterPro" id="IPR036047">
    <property type="entry name" value="F-box-like_dom_sf"/>
</dbReference>
<dbReference type="EMBL" id="OY660877">
    <property type="protein sequence ID" value="CAJ1071905.1"/>
    <property type="molecule type" value="Genomic_DNA"/>
</dbReference>
<evidence type="ECO:0000256" key="1">
    <source>
        <dbReference type="SAM" id="MobiDB-lite"/>
    </source>
</evidence>
<protein>
    <submittedName>
        <fullName evidence="3">F-box only protein 36b</fullName>
    </submittedName>
</protein>
<feature type="region of interest" description="Disordered" evidence="1">
    <location>
        <begin position="276"/>
        <end position="298"/>
    </location>
</feature>
<dbReference type="InterPro" id="IPR001810">
    <property type="entry name" value="F-box_dom"/>
</dbReference>
<accession>A0AAV1GFH3</accession>
<name>A0AAV1GFH3_XYRNO</name>